<feature type="transmembrane region" description="Helical" evidence="1">
    <location>
        <begin position="105"/>
        <end position="131"/>
    </location>
</feature>
<dbReference type="STRING" id="157072.A0A024TF45"/>
<dbReference type="VEuPathDB" id="FungiDB:H310_13449"/>
<gene>
    <name evidence="2" type="ORF">H310_13449</name>
</gene>
<proteinExistence type="predicted"/>
<evidence type="ECO:0000256" key="1">
    <source>
        <dbReference type="SAM" id="Phobius"/>
    </source>
</evidence>
<dbReference type="GeneID" id="20090499"/>
<name>A0A024TF45_9STRA</name>
<feature type="transmembrane region" description="Helical" evidence="1">
    <location>
        <begin position="151"/>
        <end position="170"/>
    </location>
</feature>
<keyword evidence="1" id="KW-0812">Transmembrane</keyword>
<keyword evidence="1" id="KW-1133">Transmembrane helix</keyword>
<evidence type="ECO:0000313" key="2">
    <source>
        <dbReference type="EMBL" id="ETV92216.1"/>
    </source>
</evidence>
<organism evidence="2">
    <name type="scientific">Aphanomyces invadans</name>
    <dbReference type="NCBI Taxonomy" id="157072"/>
    <lineage>
        <taxon>Eukaryota</taxon>
        <taxon>Sar</taxon>
        <taxon>Stramenopiles</taxon>
        <taxon>Oomycota</taxon>
        <taxon>Saprolegniomycetes</taxon>
        <taxon>Saprolegniales</taxon>
        <taxon>Verrucalvaceae</taxon>
        <taxon>Aphanomyces</taxon>
    </lineage>
</organism>
<dbReference type="RefSeq" id="XP_008879180.1">
    <property type="nucleotide sequence ID" value="XM_008880958.1"/>
</dbReference>
<reference evidence="2" key="1">
    <citation type="submission" date="2013-12" db="EMBL/GenBank/DDBJ databases">
        <title>The Genome Sequence of Aphanomyces invadans NJM9701.</title>
        <authorList>
            <consortium name="The Broad Institute Genomics Platform"/>
            <person name="Russ C."/>
            <person name="Tyler B."/>
            <person name="van West P."/>
            <person name="Dieguez-Uribeondo J."/>
            <person name="Young S.K."/>
            <person name="Zeng Q."/>
            <person name="Gargeya S."/>
            <person name="Fitzgerald M."/>
            <person name="Abouelleil A."/>
            <person name="Alvarado L."/>
            <person name="Chapman S.B."/>
            <person name="Gainer-Dewar J."/>
            <person name="Goldberg J."/>
            <person name="Griggs A."/>
            <person name="Gujja S."/>
            <person name="Hansen M."/>
            <person name="Howarth C."/>
            <person name="Imamovic A."/>
            <person name="Ireland A."/>
            <person name="Larimer J."/>
            <person name="McCowan C."/>
            <person name="Murphy C."/>
            <person name="Pearson M."/>
            <person name="Poon T.W."/>
            <person name="Priest M."/>
            <person name="Roberts A."/>
            <person name="Saif S."/>
            <person name="Shea T."/>
            <person name="Sykes S."/>
            <person name="Wortman J."/>
            <person name="Nusbaum C."/>
            <person name="Birren B."/>
        </authorList>
    </citation>
    <scope>NUCLEOTIDE SEQUENCE [LARGE SCALE GENOMIC DNA]</scope>
    <source>
        <strain evidence="2">NJM9701</strain>
    </source>
</reference>
<dbReference type="OrthoDB" id="331948at2759"/>
<keyword evidence="1" id="KW-0472">Membrane</keyword>
<dbReference type="EMBL" id="KI914002">
    <property type="protein sequence ID" value="ETV92216.1"/>
    <property type="molecule type" value="Genomic_DNA"/>
</dbReference>
<accession>A0A024TF45</accession>
<dbReference type="AlphaFoldDB" id="A0A024TF45"/>
<sequence>MGMIRTTNAKLTTCRMLKAAANRFWMLRQRNWTGGISSRTATSVPLFVQSTATTAGDAWNTTTIIAYAQTVEAVWGMDIASFGMRMNDETDEKSLEQWVQDSFPFMLLIVFGFFVFLIAFGLFCYHVFLITTNQSSWEHAKRSKITYLKDLPLDVLPFSQGALMNIWLFLRGRPRNVWTYNMETKVGTTLSRPPSFEAIGAAPTALEVSTSIAADVVE</sequence>
<protein>
    <submittedName>
        <fullName evidence="2">Uncharacterized protein</fullName>
    </submittedName>
</protein>